<protein>
    <recommendedName>
        <fullName evidence="5">Zinc-ribbon domain-containing protein</fullName>
    </recommendedName>
</protein>
<organism evidence="3 4">
    <name type="scientific">Haloplanus litoreus</name>
    <dbReference type="NCBI Taxonomy" id="767515"/>
    <lineage>
        <taxon>Archaea</taxon>
        <taxon>Methanobacteriati</taxon>
        <taxon>Methanobacteriota</taxon>
        <taxon>Stenosarchaea group</taxon>
        <taxon>Halobacteria</taxon>
        <taxon>Halobacteriales</taxon>
        <taxon>Haloferacaceae</taxon>
        <taxon>Haloplanus</taxon>
    </lineage>
</organism>
<evidence type="ECO:0008006" key="5">
    <source>
        <dbReference type="Google" id="ProtNLM"/>
    </source>
</evidence>
<evidence type="ECO:0000313" key="4">
    <source>
        <dbReference type="Proteomes" id="UP001596434"/>
    </source>
</evidence>
<feature type="region of interest" description="Disordered" evidence="1">
    <location>
        <begin position="120"/>
        <end position="233"/>
    </location>
</feature>
<evidence type="ECO:0000256" key="1">
    <source>
        <dbReference type="SAM" id="MobiDB-lite"/>
    </source>
</evidence>
<feature type="transmembrane region" description="Helical" evidence="2">
    <location>
        <begin position="96"/>
        <end position="113"/>
    </location>
</feature>
<dbReference type="Proteomes" id="UP001596434">
    <property type="component" value="Unassembled WGS sequence"/>
</dbReference>
<feature type="compositionally biased region" description="Low complexity" evidence="1">
    <location>
        <begin position="171"/>
        <end position="183"/>
    </location>
</feature>
<feature type="transmembrane region" description="Helical" evidence="2">
    <location>
        <begin position="72"/>
        <end position="90"/>
    </location>
</feature>
<name>A0ABD5ZXG9_9EURY</name>
<feature type="transmembrane region" description="Helical" evidence="2">
    <location>
        <begin position="12"/>
        <end position="32"/>
    </location>
</feature>
<feature type="transmembrane region" description="Helical" evidence="2">
    <location>
        <begin position="38"/>
        <end position="60"/>
    </location>
</feature>
<keyword evidence="2" id="KW-0472">Membrane</keyword>
<gene>
    <name evidence="3" type="ORF">ACFQKE_06860</name>
</gene>
<reference evidence="3 4" key="1">
    <citation type="journal article" date="2019" name="Int. J. Syst. Evol. Microbiol.">
        <title>The Global Catalogue of Microorganisms (GCM) 10K type strain sequencing project: providing services to taxonomists for standard genome sequencing and annotation.</title>
        <authorList>
            <consortium name="The Broad Institute Genomics Platform"/>
            <consortium name="The Broad Institute Genome Sequencing Center for Infectious Disease"/>
            <person name="Wu L."/>
            <person name="Ma J."/>
        </authorList>
    </citation>
    <scope>NUCLEOTIDE SEQUENCE [LARGE SCALE GENOMIC DNA]</scope>
    <source>
        <strain evidence="3 4">GX21</strain>
    </source>
</reference>
<evidence type="ECO:0000256" key="2">
    <source>
        <dbReference type="SAM" id="Phobius"/>
    </source>
</evidence>
<evidence type="ECO:0000313" key="3">
    <source>
        <dbReference type="EMBL" id="MFC7255014.1"/>
    </source>
</evidence>
<proteinExistence type="predicted"/>
<accession>A0ABD5ZXG9</accession>
<feature type="compositionally biased region" description="Polar residues" evidence="1">
    <location>
        <begin position="121"/>
        <end position="134"/>
    </location>
</feature>
<dbReference type="AlphaFoldDB" id="A0ABD5ZXG9"/>
<keyword evidence="2" id="KW-0812">Transmembrane</keyword>
<sequence length="256" mass="26497">MTTRRWDNWWSNYYIALGILSVVAAGYLGWMLSRQPVGVGIGGSIGLVVGIYGVAGLLNVGIGLWIRRGSAYAWYVGMGLLVLSVVGSVASGAGQGVGGVAVSGVGLALGYLARDRMLESKSVTTETGRTSHSATPEGGARTDRQEGATRQRQGERRADSDRERNERPRQAPGTAAADAGTTPSNTADSESRSGAEETPVVGAAGTGGDGRPSTGRSEGEGASSSTSDDDTKFCPYCGEEIPEKASHCPYCSSSIR</sequence>
<feature type="compositionally biased region" description="Basic and acidic residues" evidence="1">
    <location>
        <begin position="140"/>
        <end position="169"/>
    </location>
</feature>
<dbReference type="EMBL" id="JBHTAT010000001">
    <property type="protein sequence ID" value="MFC7255014.1"/>
    <property type="molecule type" value="Genomic_DNA"/>
</dbReference>
<keyword evidence="2" id="KW-1133">Transmembrane helix</keyword>
<comment type="caution">
    <text evidence="3">The sequence shown here is derived from an EMBL/GenBank/DDBJ whole genome shotgun (WGS) entry which is preliminary data.</text>
</comment>
<keyword evidence="4" id="KW-1185">Reference proteome</keyword>
<dbReference type="RefSeq" id="WP_379703221.1">
    <property type="nucleotide sequence ID" value="NZ_JBHTAT010000001.1"/>
</dbReference>
<dbReference type="GeneID" id="96953355"/>